<accession>A0A3P7Z8E8</accession>
<evidence type="ECO:0000256" key="1">
    <source>
        <dbReference type="SAM" id="MobiDB-lite"/>
    </source>
</evidence>
<dbReference type="OrthoDB" id="5890020at2759"/>
<evidence type="ECO:0000313" key="3">
    <source>
        <dbReference type="Proteomes" id="UP000050761"/>
    </source>
</evidence>
<accession>A0A183FY59</accession>
<dbReference type="WBParaSite" id="HPBE_0001355501-mRNA-1">
    <property type="protein sequence ID" value="HPBE_0001355501-mRNA-1"/>
    <property type="gene ID" value="HPBE_0001355501"/>
</dbReference>
<name>A0A183FY59_HELPZ</name>
<sequence>MLLESQESEFGFDTDVEEIKASNEESVYDASRNKTKAQTAPSLRSDLAQSKPVNNMSELASVVSIVLEPFWSGRCKEEELLLKDSKHLTILGLAHTPHRSSCYKLNSTLRTSAGKRIVLYTSVNPLKTARQIACLARGTARCDCTDAGIS</sequence>
<gene>
    <name evidence="2" type="ORF">HPBE_LOCUS13556</name>
</gene>
<dbReference type="AlphaFoldDB" id="A0A183FY59"/>
<dbReference type="Proteomes" id="UP000050761">
    <property type="component" value="Unassembled WGS sequence"/>
</dbReference>
<reference evidence="2 3" key="1">
    <citation type="submission" date="2018-11" db="EMBL/GenBank/DDBJ databases">
        <authorList>
            <consortium name="Pathogen Informatics"/>
        </authorList>
    </citation>
    <scope>NUCLEOTIDE SEQUENCE [LARGE SCALE GENOMIC DNA]</scope>
</reference>
<dbReference type="EMBL" id="UZAH01027966">
    <property type="protein sequence ID" value="VDO96581.1"/>
    <property type="molecule type" value="Genomic_DNA"/>
</dbReference>
<proteinExistence type="predicted"/>
<keyword evidence="3" id="KW-1185">Reference proteome</keyword>
<protein>
    <submittedName>
        <fullName evidence="2 4">Uncharacterized protein</fullName>
    </submittedName>
</protein>
<feature type="region of interest" description="Disordered" evidence="1">
    <location>
        <begin position="23"/>
        <end position="49"/>
    </location>
</feature>
<feature type="compositionally biased region" description="Polar residues" evidence="1">
    <location>
        <begin position="36"/>
        <end position="49"/>
    </location>
</feature>
<reference evidence="4" key="2">
    <citation type="submission" date="2019-09" db="UniProtKB">
        <authorList>
            <consortium name="WormBaseParasite"/>
        </authorList>
    </citation>
    <scope>IDENTIFICATION</scope>
</reference>
<evidence type="ECO:0000313" key="4">
    <source>
        <dbReference type="WBParaSite" id="HPBE_0001355501-mRNA-1"/>
    </source>
</evidence>
<evidence type="ECO:0000313" key="2">
    <source>
        <dbReference type="EMBL" id="VDO96581.1"/>
    </source>
</evidence>
<organism evidence="3 4">
    <name type="scientific">Heligmosomoides polygyrus</name>
    <name type="common">Parasitic roundworm</name>
    <dbReference type="NCBI Taxonomy" id="6339"/>
    <lineage>
        <taxon>Eukaryota</taxon>
        <taxon>Metazoa</taxon>
        <taxon>Ecdysozoa</taxon>
        <taxon>Nematoda</taxon>
        <taxon>Chromadorea</taxon>
        <taxon>Rhabditida</taxon>
        <taxon>Rhabditina</taxon>
        <taxon>Rhabditomorpha</taxon>
        <taxon>Strongyloidea</taxon>
        <taxon>Heligmosomidae</taxon>
        <taxon>Heligmosomoides</taxon>
    </lineage>
</organism>